<evidence type="ECO:0000256" key="1">
    <source>
        <dbReference type="ARBA" id="ARBA00023015"/>
    </source>
</evidence>
<dbReference type="PANTHER" id="PTHR40661:SF1">
    <property type="entry name" value="HTH CRO_C1-TYPE DOMAIN-CONTAINING PROTEIN"/>
    <property type="match status" value="1"/>
</dbReference>
<dbReference type="InterPro" id="IPR015927">
    <property type="entry name" value="Peptidase_S24_S26A/B/C"/>
</dbReference>
<dbReference type="InterPro" id="IPR039418">
    <property type="entry name" value="LexA-like"/>
</dbReference>
<dbReference type="InterPro" id="IPR001387">
    <property type="entry name" value="Cro/C1-type_HTH"/>
</dbReference>
<dbReference type="OrthoDB" id="1863057at2"/>
<accession>A0A315Y1W3</accession>
<dbReference type="SUPFAM" id="SSF47413">
    <property type="entry name" value="lambda repressor-like DNA-binding domains"/>
    <property type="match status" value="1"/>
</dbReference>
<dbReference type="EMBL" id="QGDI01000003">
    <property type="protein sequence ID" value="PWJ13970.1"/>
    <property type="molecule type" value="Genomic_DNA"/>
</dbReference>
<feature type="domain" description="HTH cro/C1-type" evidence="4">
    <location>
        <begin position="7"/>
        <end position="62"/>
    </location>
</feature>
<dbReference type="AlphaFoldDB" id="A0A315Y1W3"/>
<dbReference type="CDD" id="cd00093">
    <property type="entry name" value="HTH_XRE"/>
    <property type="match status" value="1"/>
</dbReference>
<dbReference type="GO" id="GO:0003677">
    <property type="term" value="F:DNA binding"/>
    <property type="evidence" value="ECO:0007669"/>
    <property type="project" value="UniProtKB-KW"/>
</dbReference>
<dbReference type="InterPro" id="IPR036286">
    <property type="entry name" value="LexA/Signal_pep-like_sf"/>
</dbReference>
<protein>
    <submittedName>
        <fullName evidence="5">Repressor LexA</fullName>
    </submittedName>
</protein>
<dbReference type="Pfam" id="PF01381">
    <property type="entry name" value="HTH_3"/>
    <property type="match status" value="1"/>
</dbReference>
<dbReference type="SUPFAM" id="SSF51306">
    <property type="entry name" value="LexA/Signal peptidase"/>
    <property type="match status" value="1"/>
</dbReference>
<keyword evidence="3" id="KW-0804">Transcription</keyword>
<evidence type="ECO:0000313" key="5">
    <source>
        <dbReference type="EMBL" id="PWJ13970.1"/>
    </source>
</evidence>
<evidence type="ECO:0000256" key="2">
    <source>
        <dbReference type="ARBA" id="ARBA00023125"/>
    </source>
</evidence>
<name>A0A315Y1W3_RUMFL</name>
<evidence type="ECO:0000313" key="6">
    <source>
        <dbReference type="Proteomes" id="UP000245720"/>
    </source>
</evidence>
<organism evidence="5 6">
    <name type="scientific">Ruminococcus flavefaciens</name>
    <dbReference type="NCBI Taxonomy" id="1265"/>
    <lineage>
        <taxon>Bacteria</taxon>
        <taxon>Bacillati</taxon>
        <taxon>Bacillota</taxon>
        <taxon>Clostridia</taxon>
        <taxon>Eubacteriales</taxon>
        <taxon>Oscillospiraceae</taxon>
        <taxon>Ruminococcus</taxon>
    </lineage>
</organism>
<dbReference type="Pfam" id="PF00717">
    <property type="entry name" value="Peptidase_S24"/>
    <property type="match status" value="1"/>
</dbReference>
<keyword evidence="1" id="KW-0805">Transcription regulation</keyword>
<evidence type="ECO:0000256" key="3">
    <source>
        <dbReference type="ARBA" id="ARBA00023163"/>
    </source>
</evidence>
<dbReference type="SMART" id="SM00530">
    <property type="entry name" value="HTH_XRE"/>
    <property type="match status" value="1"/>
</dbReference>
<dbReference type="CDD" id="cd06529">
    <property type="entry name" value="S24_LexA-like"/>
    <property type="match status" value="1"/>
</dbReference>
<dbReference type="PROSITE" id="PS50943">
    <property type="entry name" value="HTH_CROC1"/>
    <property type="match status" value="1"/>
</dbReference>
<keyword evidence="2" id="KW-0238">DNA-binding</keyword>
<evidence type="ECO:0000259" key="4">
    <source>
        <dbReference type="PROSITE" id="PS50943"/>
    </source>
</evidence>
<gene>
    <name evidence="5" type="ORF">IE37_00901</name>
</gene>
<reference evidence="5 6" key="1">
    <citation type="submission" date="2018-05" db="EMBL/GenBank/DDBJ databases">
        <title>The Hungate 1000. A catalogue of reference genomes from the rumen microbiome.</title>
        <authorList>
            <person name="Kelly W."/>
        </authorList>
    </citation>
    <scope>NUCLEOTIDE SEQUENCE [LARGE SCALE GENOMIC DNA]</scope>
    <source>
        <strain evidence="5 6">SAb67</strain>
    </source>
</reference>
<proteinExistence type="predicted"/>
<sequence>MTFGERVNKLRTDKGMTQDELAQAAGYKSRSTIAKIESGERDASQSMIVAIAKALDTSPSSLMGWDDDANLSLTSEPQYRGFNILDKDNIYMIPIFKTVSAGFGAYADDQICGYEPLYLESQREAEETLAIAVKGDSMYPKIEEDDLVVVHKQDYFENGDIVVAVVCGENDGFVKRAFQTEEKLTLESINPSYPPMVFSGSKLDDIKIMGVVKKIIKSV</sequence>
<dbReference type="PANTHER" id="PTHR40661">
    <property type="match status" value="1"/>
</dbReference>
<comment type="caution">
    <text evidence="5">The sequence shown here is derived from an EMBL/GenBank/DDBJ whole genome shotgun (WGS) entry which is preliminary data.</text>
</comment>
<dbReference type="Gene3D" id="2.10.109.10">
    <property type="entry name" value="Umud Fragment, subunit A"/>
    <property type="match status" value="1"/>
</dbReference>
<dbReference type="Proteomes" id="UP000245720">
    <property type="component" value="Unassembled WGS sequence"/>
</dbReference>
<dbReference type="InterPro" id="IPR010982">
    <property type="entry name" value="Lambda_DNA-bd_dom_sf"/>
</dbReference>
<dbReference type="RefSeq" id="WP_109725757.1">
    <property type="nucleotide sequence ID" value="NZ_QGDI01000003.1"/>
</dbReference>
<dbReference type="Gene3D" id="1.10.260.40">
    <property type="entry name" value="lambda repressor-like DNA-binding domains"/>
    <property type="match status" value="1"/>
</dbReference>